<dbReference type="AlphaFoldDB" id="A0A2N5XYF5"/>
<accession>A0A2N5XYF5</accession>
<dbReference type="RefSeq" id="WP_101522767.1">
    <property type="nucleotide sequence ID" value="NZ_PKLZ01000016.1"/>
</dbReference>
<evidence type="ECO:0000313" key="2">
    <source>
        <dbReference type="Proteomes" id="UP000234845"/>
    </source>
</evidence>
<dbReference type="InterPro" id="IPR011697">
    <property type="entry name" value="Peptidase_C26"/>
</dbReference>
<organism evidence="1 2">
    <name type="scientific">Kineobactrum sediminis</name>
    <dbReference type="NCBI Taxonomy" id="1905677"/>
    <lineage>
        <taxon>Bacteria</taxon>
        <taxon>Pseudomonadati</taxon>
        <taxon>Pseudomonadota</taxon>
        <taxon>Gammaproteobacteria</taxon>
        <taxon>Cellvibrionales</taxon>
        <taxon>Halieaceae</taxon>
        <taxon>Kineobactrum</taxon>
    </lineage>
</organism>
<dbReference type="GO" id="GO:0016811">
    <property type="term" value="F:hydrolase activity, acting on carbon-nitrogen (but not peptide) bonds, in linear amides"/>
    <property type="evidence" value="ECO:0007669"/>
    <property type="project" value="InterPro"/>
</dbReference>
<sequence length="231" mass="25364">MAKPLIAITGPVKGAFGPRFLVALAIRLYGGQPLQLRPGQEPGQYSFDGVVVTGGHDIDPVLYAAEPEVEPKHDVARDKFEMEVIDLAINRRLPMLGICRGAQLLNVYRGGNLHQELSSHREKTSHRWTIFPLKTLCIQSGTWLAEFMGTETAKINSLHNQAIAETGAGFTVAGRDLDGLVQAIEDQGYGFLIGVQWHPEFLIFMRRQRRLFQALVNAAASGASRRSGSST</sequence>
<dbReference type="PANTHER" id="PTHR43235">
    <property type="entry name" value="GLUTAMINE AMIDOTRANSFERASE PB2B2.05-RELATED"/>
    <property type="match status" value="1"/>
</dbReference>
<dbReference type="OrthoDB" id="9813383at2"/>
<reference evidence="2" key="1">
    <citation type="submission" date="2017-11" db="EMBL/GenBank/DDBJ databases">
        <title>The draft genome sequence of Chromatocurvus sp. F02.</title>
        <authorList>
            <person name="Du Z.-J."/>
            <person name="Chang Y.-Q."/>
        </authorList>
    </citation>
    <scope>NUCLEOTIDE SEQUENCE [LARGE SCALE GENOMIC DNA]</scope>
    <source>
        <strain evidence="2">F02</strain>
    </source>
</reference>
<dbReference type="InterPro" id="IPR029062">
    <property type="entry name" value="Class_I_gatase-like"/>
</dbReference>
<comment type="caution">
    <text evidence="1">The sequence shown here is derived from an EMBL/GenBank/DDBJ whole genome shotgun (WGS) entry which is preliminary data.</text>
</comment>
<protein>
    <submittedName>
        <fullName evidence="1">Peptidase C26</fullName>
    </submittedName>
</protein>
<dbReference type="PANTHER" id="PTHR43235:SF1">
    <property type="entry name" value="GLUTAMINE AMIDOTRANSFERASE PB2B2.05-RELATED"/>
    <property type="match status" value="1"/>
</dbReference>
<dbReference type="GO" id="GO:0005829">
    <property type="term" value="C:cytosol"/>
    <property type="evidence" value="ECO:0007669"/>
    <property type="project" value="TreeGrafter"/>
</dbReference>
<dbReference type="Pfam" id="PF07722">
    <property type="entry name" value="Peptidase_C26"/>
    <property type="match status" value="1"/>
</dbReference>
<dbReference type="CDD" id="cd01745">
    <property type="entry name" value="GATase1_2"/>
    <property type="match status" value="1"/>
</dbReference>
<dbReference type="EMBL" id="PKLZ01000016">
    <property type="protein sequence ID" value="PLW81176.1"/>
    <property type="molecule type" value="Genomic_DNA"/>
</dbReference>
<keyword evidence="2" id="KW-1185">Reference proteome</keyword>
<dbReference type="Proteomes" id="UP000234845">
    <property type="component" value="Unassembled WGS sequence"/>
</dbReference>
<name>A0A2N5XYF5_9GAMM</name>
<evidence type="ECO:0000313" key="1">
    <source>
        <dbReference type="EMBL" id="PLW81176.1"/>
    </source>
</evidence>
<dbReference type="InterPro" id="IPR044668">
    <property type="entry name" value="PuuD-like"/>
</dbReference>
<dbReference type="SUPFAM" id="SSF52317">
    <property type="entry name" value="Class I glutamine amidotransferase-like"/>
    <property type="match status" value="1"/>
</dbReference>
<dbReference type="PROSITE" id="PS51273">
    <property type="entry name" value="GATASE_TYPE_1"/>
    <property type="match status" value="1"/>
</dbReference>
<gene>
    <name evidence="1" type="ORF">CWI75_17235</name>
</gene>
<dbReference type="Gene3D" id="3.40.50.880">
    <property type="match status" value="1"/>
</dbReference>
<proteinExistence type="predicted"/>